<evidence type="ECO:0000256" key="1">
    <source>
        <dbReference type="ARBA" id="ARBA00012346"/>
    </source>
</evidence>
<dbReference type="InterPro" id="IPR013024">
    <property type="entry name" value="GGCT-like"/>
</dbReference>
<feature type="binding site" evidence="4">
    <location>
        <begin position="2"/>
        <end position="7"/>
    </location>
    <ligand>
        <name>substrate</name>
    </ligand>
</feature>
<dbReference type="SUPFAM" id="SSF110857">
    <property type="entry name" value="Gamma-glutamyl cyclotransferase-like"/>
    <property type="match status" value="1"/>
</dbReference>
<evidence type="ECO:0000256" key="3">
    <source>
        <dbReference type="PIRSR" id="PIRSR617939-1"/>
    </source>
</evidence>
<evidence type="ECO:0000256" key="2">
    <source>
        <dbReference type="ARBA" id="ARBA00023239"/>
    </source>
</evidence>
<dbReference type="AlphaFoldDB" id="A0A6A6RAS9"/>
<keyword evidence="6" id="KW-1185">Reference proteome</keyword>
<dbReference type="Gene3D" id="3.10.490.10">
    <property type="entry name" value="Gamma-glutamyl cyclotransferase-like"/>
    <property type="match status" value="1"/>
</dbReference>
<organism evidence="5 6">
    <name type="scientific">Lophium mytilinum</name>
    <dbReference type="NCBI Taxonomy" id="390894"/>
    <lineage>
        <taxon>Eukaryota</taxon>
        <taxon>Fungi</taxon>
        <taxon>Dikarya</taxon>
        <taxon>Ascomycota</taxon>
        <taxon>Pezizomycotina</taxon>
        <taxon>Dothideomycetes</taxon>
        <taxon>Pleosporomycetidae</taxon>
        <taxon>Mytilinidiales</taxon>
        <taxon>Mytilinidiaceae</taxon>
        <taxon>Lophium</taxon>
    </lineage>
</organism>
<proteinExistence type="predicted"/>
<dbReference type="PANTHER" id="PTHR12935:SF0">
    <property type="entry name" value="GAMMA-GLUTAMYLCYCLOTRANSFERASE"/>
    <property type="match status" value="1"/>
</dbReference>
<dbReference type="InterPro" id="IPR017939">
    <property type="entry name" value="G-Glutamylcylcotransferase"/>
</dbReference>
<dbReference type="Pfam" id="PF13772">
    <property type="entry name" value="AIG2_2"/>
    <property type="match status" value="1"/>
</dbReference>
<evidence type="ECO:0000256" key="4">
    <source>
        <dbReference type="PIRSR" id="PIRSR617939-2"/>
    </source>
</evidence>
<sequence>WYFAYGSNMSATVFKTTRKIQPLETKVACIKSHTLCFNIPGVPYTEPGMGGIRVVKADEKDAGFGPVYGVAYLLSDDEFGRVIASEGGGIAYKVTKAVATFEEDNATATVYTLTGRHDLDASYDRLPSDRYMGLLIRGAHELSLPQSYQDKLVAQPTFDPPNTLRYSIGKWSFDALWKRVQYCIIRGVRTFKSDDGHVPGWFLKGFDFLMWTMWLHHDYVHSKIWGRGDG</sequence>
<feature type="non-terminal residue" evidence="5">
    <location>
        <position position="230"/>
    </location>
</feature>
<dbReference type="InterPro" id="IPR036568">
    <property type="entry name" value="GGCT-like_sf"/>
</dbReference>
<dbReference type="CDD" id="cd06661">
    <property type="entry name" value="GGCT_like"/>
    <property type="match status" value="1"/>
</dbReference>
<protein>
    <recommendedName>
        <fullName evidence="1">gamma-glutamylcyclotransferase</fullName>
        <ecNumber evidence="1">4.3.2.9</ecNumber>
    </recommendedName>
</protein>
<dbReference type="EC" id="4.3.2.9" evidence="1"/>
<gene>
    <name evidence="5" type="ORF">BU16DRAFT_431542</name>
</gene>
<dbReference type="PANTHER" id="PTHR12935">
    <property type="entry name" value="GAMMA-GLUTAMYLCYCLOTRANSFERASE"/>
    <property type="match status" value="1"/>
</dbReference>
<evidence type="ECO:0000313" key="5">
    <source>
        <dbReference type="EMBL" id="KAF2501661.1"/>
    </source>
</evidence>
<keyword evidence="2" id="KW-0456">Lyase</keyword>
<feature type="active site" description="Proton acceptor" evidence="3">
    <location>
        <position position="86"/>
    </location>
</feature>
<feature type="binding site" evidence="4">
    <location>
        <position position="131"/>
    </location>
    <ligand>
        <name>substrate</name>
    </ligand>
</feature>
<dbReference type="GO" id="GO:0003839">
    <property type="term" value="F:gamma-glutamylcyclotransferase activity"/>
    <property type="evidence" value="ECO:0007669"/>
    <property type="project" value="UniProtKB-EC"/>
</dbReference>
<reference evidence="5" key="1">
    <citation type="journal article" date="2020" name="Stud. Mycol.">
        <title>101 Dothideomycetes genomes: a test case for predicting lifestyles and emergence of pathogens.</title>
        <authorList>
            <person name="Haridas S."/>
            <person name="Albert R."/>
            <person name="Binder M."/>
            <person name="Bloem J."/>
            <person name="Labutti K."/>
            <person name="Salamov A."/>
            <person name="Andreopoulos B."/>
            <person name="Baker S."/>
            <person name="Barry K."/>
            <person name="Bills G."/>
            <person name="Bluhm B."/>
            <person name="Cannon C."/>
            <person name="Castanera R."/>
            <person name="Culley D."/>
            <person name="Daum C."/>
            <person name="Ezra D."/>
            <person name="Gonzalez J."/>
            <person name="Henrissat B."/>
            <person name="Kuo A."/>
            <person name="Liang C."/>
            <person name="Lipzen A."/>
            <person name="Lutzoni F."/>
            <person name="Magnuson J."/>
            <person name="Mondo S."/>
            <person name="Nolan M."/>
            <person name="Ohm R."/>
            <person name="Pangilinan J."/>
            <person name="Park H.-J."/>
            <person name="Ramirez L."/>
            <person name="Alfaro M."/>
            <person name="Sun H."/>
            <person name="Tritt A."/>
            <person name="Yoshinaga Y."/>
            <person name="Zwiers L.-H."/>
            <person name="Turgeon B."/>
            <person name="Goodwin S."/>
            <person name="Spatafora J."/>
            <person name="Crous P."/>
            <person name="Grigoriev I."/>
        </authorList>
    </citation>
    <scope>NUCLEOTIDE SEQUENCE</scope>
    <source>
        <strain evidence="5">CBS 269.34</strain>
    </source>
</reference>
<evidence type="ECO:0000313" key="6">
    <source>
        <dbReference type="Proteomes" id="UP000799750"/>
    </source>
</evidence>
<feature type="non-terminal residue" evidence="5">
    <location>
        <position position="1"/>
    </location>
</feature>
<dbReference type="EMBL" id="MU004182">
    <property type="protein sequence ID" value="KAF2501661.1"/>
    <property type="molecule type" value="Genomic_DNA"/>
</dbReference>
<dbReference type="Proteomes" id="UP000799750">
    <property type="component" value="Unassembled WGS sequence"/>
</dbReference>
<name>A0A6A6RAS9_9PEZI</name>
<dbReference type="OrthoDB" id="2017317at2759"/>
<accession>A0A6A6RAS9</accession>